<dbReference type="EMBL" id="FAXA01000143">
    <property type="protein sequence ID" value="CUV01815.1"/>
    <property type="molecule type" value="Genomic_DNA"/>
</dbReference>
<dbReference type="GO" id="GO:0016746">
    <property type="term" value="F:acyltransferase activity"/>
    <property type="evidence" value="ECO:0007669"/>
    <property type="project" value="InterPro"/>
</dbReference>
<dbReference type="CDD" id="cd00829">
    <property type="entry name" value="SCP-x_thiolase"/>
    <property type="match status" value="1"/>
</dbReference>
<accession>A0A160V994</accession>
<dbReference type="AlphaFoldDB" id="A0A160V994"/>
<evidence type="ECO:0000259" key="1">
    <source>
        <dbReference type="Pfam" id="PF22691"/>
    </source>
</evidence>
<sequence length="438" mass="48265">MATQQQYSWRRDKDGLGVWEHRGKVAVAGYGHSPVDRRWDEKSMDQSLGAYSILACKLAMEDAGVTPDQIDGIVCCDSHIAGGSGGTASNWAPRPYFDPPYDSELGLTLINGEWLAKVMELPNVKFAPTGVPTIGEMVGLASQAVADGKCNTCLVIYPTGNLEGRYRRGGENADDYAKGARQWVAPWGNHGGNDFINIFPHNQYGLKYGGTHDDLAPFVINQHRNGLLTPWGYNASHGMEQLTVEDYVTSRYILNPLRLWDCDRPVNASAAYLFTTAERARDMKQPPVYVLNHSQHNFPTRTTQSDLDEIEDWTDRAAKRMYEGAGLGPADVDIFNPYDGYATMTQFYLEAFQWHGVKRGDAYAFYAGDIRVEGPHPFSSSGGNLGNGRTRTAMYTDSIQQLRGTAGPRQVTVKAETALAAFVTPSSGGWIMFGKHPS</sequence>
<dbReference type="InterPro" id="IPR055140">
    <property type="entry name" value="Thiolase_C_2"/>
</dbReference>
<dbReference type="Pfam" id="PF22691">
    <property type="entry name" value="Thiolase_C_1"/>
    <property type="match status" value="1"/>
</dbReference>
<protein>
    <submittedName>
        <fullName evidence="2">Putative thiolase</fullName>
    </submittedName>
</protein>
<gene>
    <name evidence="2" type="ORF">MGWOODY_Clf271</name>
</gene>
<dbReference type="Gene3D" id="3.40.47.10">
    <property type="match status" value="1"/>
</dbReference>
<dbReference type="PANTHER" id="PTHR42870:SF1">
    <property type="entry name" value="NON-SPECIFIC LIPID-TRANSFER PROTEIN-LIKE 2"/>
    <property type="match status" value="1"/>
</dbReference>
<dbReference type="InterPro" id="IPR016039">
    <property type="entry name" value="Thiolase-like"/>
</dbReference>
<dbReference type="SUPFAM" id="SSF53901">
    <property type="entry name" value="Thiolase-like"/>
    <property type="match status" value="1"/>
</dbReference>
<evidence type="ECO:0000313" key="2">
    <source>
        <dbReference type="EMBL" id="CUV01815.1"/>
    </source>
</evidence>
<reference evidence="2" key="1">
    <citation type="submission" date="2015-10" db="EMBL/GenBank/DDBJ databases">
        <authorList>
            <person name="Gilbert D.G."/>
        </authorList>
    </citation>
    <scope>NUCLEOTIDE SEQUENCE</scope>
</reference>
<proteinExistence type="predicted"/>
<dbReference type="PANTHER" id="PTHR42870">
    <property type="entry name" value="ACETYL-COA C-ACETYLTRANSFERASE"/>
    <property type="match status" value="1"/>
</dbReference>
<organism evidence="2">
    <name type="scientific">hydrothermal vent metagenome</name>
    <dbReference type="NCBI Taxonomy" id="652676"/>
    <lineage>
        <taxon>unclassified sequences</taxon>
        <taxon>metagenomes</taxon>
        <taxon>ecological metagenomes</taxon>
    </lineage>
</organism>
<name>A0A160V994_9ZZZZ</name>
<feature type="domain" description="Thiolase C-terminal" evidence="1">
    <location>
        <begin position="314"/>
        <end position="420"/>
    </location>
</feature>